<dbReference type="Pfam" id="PF10722">
    <property type="entry name" value="YbjN"/>
    <property type="match status" value="1"/>
</dbReference>
<name>A0A934VII6_9BACT</name>
<sequence length="177" mass="20086">MPAPSIQFQSVVEAFGQNGWQHEVIEGREVLQTQFEAHHTRVHLLAQSFTNINALAIVGETPLRPEDTHLAAFLELVMRANKQLTLGGFEYDFDRQLLVFRITNIFEKEKYDADIIASMVHATIAELDRLVPLANVLLRTKTDVLPDLSIEMLLLREDLLPPIPGDDGEWEGEEEEL</sequence>
<reference evidence="1" key="1">
    <citation type="submission" date="2021-01" db="EMBL/GenBank/DDBJ databases">
        <title>Modified the classification status of verrucomicrobia.</title>
        <authorList>
            <person name="Feng X."/>
        </authorList>
    </citation>
    <scope>NUCLEOTIDE SEQUENCE</scope>
    <source>
        <strain evidence="1">KCTC 12986</strain>
    </source>
</reference>
<dbReference type="Proteomes" id="UP000604083">
    <property type="component" value="Unassembled WGS sequence"/>
</dbReference>
<dbReference type="RefSeq" id="WP_200392545.1">
    <property type="nucleotide sequence ID" value="NZ_JAENIO010000041.1"/>
</dbReference>
<protein>
    <submittedName>
        <fullName evidence="1">YbjN domain-containing protein</fullName>
    </submittedName>
</protein>
<organism evidence="1 2">
    <name type="scientific">Roseibacillus ishigakijimensis</name>
    <dbReference type="NCBI Taxonomy" id="454146"/>
    <lineage>
        <taxon>Bacteria</taxon>
        <taxon>Pseudomonadati</taxon>
        <taxon>Verrucomicrobiota</taxon>
        <taxon>Verrucomicrobiia</taxon>
        <taxon>Verrucomicrobiales</taxon>
        <taxon>Verrucomicrobiaceae</taxon>
        <taxon>Roseibacillus</taxon>
    </lineage>
</organism>
<dbReference type="InterPro" id="IPR019660">
    <property type="entry name" value="Put_sensory_transdc_reg_YbjN"/>
</dbReference>
<dbReference type="AlphaFoldDB" id="A0A934VII6"/>
<gene>
    <name evidence="1" type="ORF">JIN78_13665</name>
</gene>
<comment type="caution">
    <text evidence="1">The sequence shown here is derived from an EMBL/GenBank/DDBJ whole genome shotgun (WGS) entry which is preliminary data.</text>
</comment>
<evidence type="ECO:0000313" key="1">
    <source>
        <dbReference type="EMBL" id="MBK1835113.1"/>
    </source>
</evidence>
<keyword evidence="2" id="KW-1185">Reference proteome</keyword>
<accession>A0A934VII6</accession>
<proteinExistence type="predicted"/>
<dbReference type="EMBL" id="JAENIO010000041">
    <property type="protein sequence ID" value="MBK1835113.1"/>
    <property type="molecule type" value="Genomic_DNA"/>
</dbReference>
<evidence type="ECO:0000313" key="2">
    <source>
        <dbReference type="Proteomes" id="UP000604083"/>
    </source>
</evidence>